<name>A0ABZ1HGA3_STRPH</name>
<dbReference type="InterPro" id="IPR018391">
    <property type="entry name" value="PQQ_b-propeller_rpt"/>
</dbReference>
<dbReference type="PANTHER" id="PTHR34512">
    <property type="entry name" value="CELL SURFACE PROTEIN"/>
    <property type="match status" value="1"/>
</dbReference>
<dbReference type="SMART" id="SM00564">
    <property type="entry name" value="PQQ"/>
    <property type="match status" value="4"/>
</dbReference>
<dbReference type="RefSeq" id="WP_326760010.1">
    <property type="nucleotide sequence ID" value="NZ_CP109135.1"/>
</dbReference>
<keyword evidence="1" id="KW-0472">Membrane</keyword>
<dbReference type="PANTHER" id="PTHR34512:SF30">
    <property type="entry name" value="OUTER MEMBRANE PROTEIN ASSEMBLY FACTOR BAMB"/>
    <property type="match status" value="1"/>
</dbReference>
<dbReference type="Gene3D" id="2.40.10.480">
    <property type="match status" value="1"/>
</dbReference>
<dbReference type="Proteomes" id="UP001340816">
    <property type="component" value="Chromosome"/>
</dbReference>
<evidence type="ECO:0000313" key="4">
    <source>
        <dbReference type="Proteomes" id="UP001340816"/>
    </source>
</evidence>
<dbReference type="InterPro" id="IPR002372">
    <property type="entry name" value="PQQ_rpt_dom"/>
</dbReference>
<feature type="transmembrane region" description="Helical" evidence="1">
    <location>
        <begin position="12"/>
        <end position="33"/>
    </location>
</feature>
<dbReference type="InterPro" id="IPR015943">
    <property type="entry name" value="WD40/YVTN_repeat-like_dom_sf"/>
</dbReference>
<dbReference type="EMBL" id="CP109135">
    <property type="protein sequence ID" value="WSD16326.1"/>
    <property type="molecule type" value="Genomic_DNA"/>
</dbReference>
<evidence type="ECO:0000256" key="1">
    <source>
        <dbReference type="SAM" id="Phobius"/>
    </source>
</evidence>
<evidence type="ECO:0000313" key="3">
    <source>
        <dbReference type="EMBL" id="WSD16326.1"/>
    </source>
</evidence>
<protein>
    <submittedName>
        <fullName evidence="3">PQQ-like beta-propeller repeat protein</fullName>
    </submittedName>
</protein>
<dbReference type="InterPro" id="IPR011047">
    <property type="entry name" value="Quinoprotein_ADH-like_sf"/>
</dbReference>
<feature type="domain" description="Pyrrolo-quinoline quinone repeat" evidence="2">
    <location>
        <begin position="294"/>
        <end position="386"/>
    </location>
</feature>
<keyword evidence="4" id="KW-1185">Reference proteome</keyword>
<gene>
    <name evidence="3" type="ORF">OHB35_25495</name>
</gene>
<reference evidence="3 4" key="1">
    <citation type="submission" date="2022-10" db="EMBL/GenBank/DDBJ databases">
        <title>The complete genomes of actinobacterial strains from the NBC collection.</title>
        <authorList>
            <person name="Joergensen T.S."/>
            <person name="Alvarez Arevalo M."/>
            <person name="Sterndorff E.B."/>
            <person name="Faurdal D."/>
            <person name="Vuksanovic O."/>
            <person name="Mourched A.-S."/>
            <person name="Charusanti P."/>
            <person name="Shaw S."/>
            <person name="Blin K."/>
            <person name="Weber T."/>
        </authorList>
    </citation>
    <scope>NUCLEOTIDE SEQUENCE [LARGE SCALE GENOMIC DNA]</scope>
    <source>
        <strain evidence="3 4">NBC 01752</strain>
    </source>
</reference>
<dbReference type="Pfam" id="PF13360">
    <property type="entry name" value="PQQ_2"/>
    <property type="match status" value="2"/>
</dbReference>
<accession>A0ABZ1HGA3</accession>
<keyword evidence="1" id="KW-1133">Transmembrane helix</keyword>
<keyword evidence="1" id="KW-0812">Transmembrane</keyword>
<organism evidence="3 4">
    <name type="scientific">Streptomyces phaeochromogenes</name>
    <dbReference type="NCBI Taxonomy" id="1923"/>
    <lineage>
        <taxon>Bacteria</taxon>
        <taxon>Bacillati</taxon>
        <taxon>Actinomycetota</taxon>
        <taxon>Actinomycetes</taxon>
        <taxon>Kitasatosporales</taxon>
        <taxon>Streptomycetaceae</taxon>
        <taxon>Streptomyces</taxon>
        <taxon>Streptomyces phaeochromogenes group</taxon>
    </lineage>
</organism>
<evidence type="ECO:0000259" key="2">
    <source>
        <dbReference type="Pfam" id="PF13360"/>
    </source>
</evidence>
<dbReference type="Gene3D" id="2.130.10.10">
    <property type="entry name" value="YVTN repeat-like/Quinoprotein amine dehydrogenase"/>
    <property type="match status" value="1"/>
</dbReference>
<sequence length="429" mass="46712">MEELSLRQGRRSLWIIMAATAVCLLLVPLAQWLQPSGESDLVTGAQGPFPAAFGAEAPVAPEHVMRRKTGRRVLVHGLSVESTTDGARAVNLRTGKEYWRYERQDESSGAMSFDVSERTVVIAYREALVGVDLRTGKRLWREDLGDGEAFRGVRLGAGQALTEVPGAVRAFDERDGRSLWTAKTPKSCPEVGVYDAYALPDHVSAVPVLCNVASLDTDAEQYYLLLGVDNRTGKALWQRRISHPRGAVRGDAHTLAAPKPDTDDALAVQLLDMSREGATPRADLDTTAWNPVGAGSGTVLLATDAQGDGDGNHDTVLHAYDTEDGRLAWRLKAPTGQEYGSGVIADGRVYLVRQPLLTKADAKRRIPGAELLVLDADTGRALHTLRLPAMTAPNDDVYFMKLDVHQVTDGALSLSWRELWTDEQLIITD</sequence>
<proteinExistence type="predicted"/>
<dbReference type="SUPFAM" id="SSF50998">
    <property type="entry name" value="Quinoprotein alcohol dehydrogenase-like"/>
    <property type="match status" value="1"/>
</dbReference>
<feature type="domain" description="Pyrrolo-quinoline quinone repeat" evidence="2">
    <location>
        <begin position="88"/>
        <end position="255"/>
    </location>
</feature>